<keyword evidence="1" id="KW-1133">Transmembrane helix</keyword>
<keyword evidence="1" id="KW-0472">Membrane</keyword>
<name>A0ABX7FEI3_9RHOB</name>
<protein>
    <submittedName>
        <fullName evidence="2">DUF898 family protein</fullName>
    </submittedName>
</protein>
<gene>
    <name evidence="2" type="ORF">GQA70_17590</name>
</gene>
<dbReference type="Pfam" id="PF05987">
    <property type="entry name" value="DUF898"/>
    <property type="match status" value="1"/>
</dbReference>
<evidence type="ECO:0000313" key="2">
    <source>
        <dbReference type="EMBL" id="QRF68575.1"/>
    </source>
</evidence>
<feature type="transmembrane region" description="Helical" evidence="1">
    <location>
        <begin position="317"/>
        <end position="342"/>
    </location>
</feature>
<feature type="transmembrane region" description="Helical" evidence="1">
    <location>
        <begin position="63"/>
        <end position="84"/>
    </location>
</feature>
<keyword evidence="1" id="KW-0812">Transmembrane</keyword>
<feature type="transmembrane region" description="Helical" evidence="1">
    <location>
        <begin position="266"/>
        <end position="293"/>
    </location>
</feature>
<feature type="transmembrane region" description="Helical" evidence="1">
    <location>
        <begin position="146"/>
        <end position="167"/>
    </location>
</feature>
<feature type="transmembrane region" description="Helical" evidence="1">
    <location>
        <begin position="219"/>
        <end position="240"/>
    </location>
</feature>
<keyword evidence="3" id="KW-1185">Reference proteome</keyword>
<sequence length="389" mass="44303">MATQFAGKRWRLFTLAFVTGLYTVLTLGLYRFWQKTRLRRWYWSAIRPGGQPLEYVGDPFEKLLGFLIAVVILAFYIGVVNLLLMFASFSLFHGNFAAYLLSFVGVVPVWFYARYRARRYVLARTRWLGLRFGLAPGAWGYAFRALLYWVLTLLTLGLLWPLMTFRLEKYRTDRTFYGDIRMQQEGRWTMLLGALKWIGWSLVVGLVTLGFALNGLVPLVVLGCVVGPVMFLYGLAYYRVETLKRLTAHKRAGPLRLTLEARPWRVLWITGSGYLFAGLASAVPSLVLLGLFLHLQSLGEQVTVGHVTEALAQADRWLVVALSVMTYFGIFLVWTATTHVLVTMPLWRHYATGLTVYGTEHLPQIRQRPRDEHTEAEGFAEALDVGASL</sequence>
<feature type="transmembrane region" description="Helical" evidence="1">
    <location>
        <begin position="96"/>
        <end position="113"/>
    </location>
</feature>
<feature type="transmembrane region" description="Helical" evidence="1">
    <location>
        <begin position="188"/>
        <end position="213"/>
    </location>
</feature>
<proteinExistence type="predicted"/>
<dbReference type="Proteomes" id="UP000596387">
    <property type="component" value="Chromosome"/>
</dbReference>
<organism evidence="2 3">
    <name type="scientific">Ponticoccus alexandrii</name>
    <dbReference type="NCBI Taxonomy" id="1943633"/>
    <lineage>
        <taxon>Bacteria</taxon>
        <taxon>Pseudomonadati</taxon>
        <taxon>Pseudomonadota</taxon>
        <taxon>Alphaproteobacteria</taxon>
        <taxon>Rhodobacterales</taxon>
        <taxon>Roseobacteraceae</taxon>
        <taxon>Ponticoccus</taxon>
    </lineage>
</organism>
<dbReference type="InterPro" id="IPR010295">
    <property type="entry name" value="DUF898"/>
</dbReference>
<evidence type="ECO:0000256" key="1">
    <source>
        <dbReference type="SAM" id="Phobius"/>
    </source>
</evidence>
<accession>A0ABX7FEI3</accession>
<reference evidence="2 3" key="1">
    <citation type="submission" date="2019-12" db="EMBL/GenBank/DDBJ databases">
        <title>Complete Genome Sequence of a Quorum-Sensing Bacterium,Rhodobacteraceae bacterium C31, Isolated from a marine microalgae symbiotic bacteria.</title>
        <authorList>
            <person name="Zhang Y."/>
        </authorList>
    </citation>
    <scope>NUCLEOTIDE SEQUENCE [LARGE SCALE GENOMIC DNA]</scope>
    <source>
        <strain evidence="2 3">C31</strain>
    </source>
</reference>
<evidence type="ECO:0000313" key="3">
    <source>
        <dbReference type="Proteomes" id="UP000596387"/>
    </source>
</evidence>
<feature type="transmembrane region" description="Helical" evidence="1">
    <location>
        <begin position="12"/>
        <end position="33"/>
    </location>
</feature>
<dbReference type="EMBL" id="CP047166">
    <property type="protein sequence ID" value="QRF68575.1"/>
    <property type="molecule type" value="Genomic_DNA"/>
</dbReference>